<feature type="signal peptide" evidence="4">
    <location>
        <begin position="1"/>
        <end position="21"/>
    </location>
</feature>
<comment type="subcellular location">
    <subcellularLocation>
        <location evidence="1">Cell envelope</location>
    </subcellularLocation>
</comment>
<dbReference type="Pfam" id="PF13407">
    <property type="entry name" value="Peripla_BP_4"/>
    <property type="match status" value="1"/>
</dbReference>
<name>A0A1I5XX83_9FIRM</name>
<dbReference type="PANTHER" id="PTHR46847">
    <property type="entry name" value="D-ALLOSE-BINDING PERIPLASMIC PROTEIN-RELATED"/>
    <property type="match status" value="1"/>
</dbReference>
<sequence length="349" mass="39067">MKRRLISLFMTVMVVTCFMTACDVKTSQNGNTEISAESGDVLSGKKIGVCIYQFADNYMALFRDELKKSLEEQGISEDNIIIMDSLNNHDTQVNQVKELIKDGVDVLIVNPVNPSFAKDITDLAVQAEIPLVYVNREPDGDEEDRWVDNDYHVSYVGCDARQSGTYQGEIIEALGFDTVDLNGDGKIQYYMIEGDPENIDSQYRTEYSIRTLKDAAWQLDCVGDEVGNWHQETARQLMAKALEEDKDIEVVFCNNDAMALGALEAIEADGRTVGQDIFLVGVDALEEAVEYVIDGRITGTVFNDYISQSHSAADTAINYIKMEKVEHYVGCHYVKVTTKNAQEILDKLK</sequence>
<evidence type="ECO:0000313" key="6">
    <source>
        <dbReference type="EMBL" id="SFQ36558.1"/>
    </source>
</evidence>
<dbReference type="GO" id="GO:0030313">
    <property type="term" value="C:cell envelope"/>
    <property type="evidence" value="ECO:0007669"/>
    <property type="project" value="UniProtKB-SubCell"/>
</dbReference>
<reference evidence="7" key="1">
    <citation type="submission" date="2016-10" db="EMBL/GenBank/DDBJ databases">
        <authorList>
            <person name="Varghese N."/>
            <person name="Submissions S."/>
        </authorList>
    </citation>
    <scope>NUCLEOTIDE SEQUENCE [LARGE SCALE GENOMIC DNA]</scope>
    <source>
        <strain evidence="7">P18</strain>
    </source>
</reference>
<keyword evidence="7" id="KW-1185">Reference proteome</keyword>
<protein>
    <submittedName>
        <fullName evidence="6">Methyl-galactoside transport system substrate-binding protein</fullName>
    </submittedName>
</protein>
<evidence type="ECO:0000256" key="3">
    <source>
        <dbReference type="ARBA" id="ARBA00022729"/>
    </source>
</evidence>
<keyword evidence="3 4" id="KW-0732">Signal</keyword>
<dbReference type="PANTHER" id="PTHR46847:SF1">
    <property type="entry name" value="D-ALLOSE-BINDING PERIPLASMIC PROTEIN-RELATED"/>
    <property type="match status" value="1"/>
</dbReference>
<evidence type="ECO:0000256" key="1">
    <source>
        <dbReference type="ARBA" id="ARBA00004196"/>
    </source>
</evidence>
<proteinExistence type="inferred from homology"/>
<dbReference type="SUPFAM" id="SSF53822">
    <property type="entry name" value="Periplasmic binding protein-like I"/>
    <property type="match status" value="1"/>
</dbReference>
<feature type="domain" description="Periplasmic binding protein" evidence="5">
    <location>
        <begin position="47"/>
        <end position="322"/>
    </location>
</feature>
<dbReference type="Proteomes" id="UP000182624">
    <property type="component" value="Unassembled WGS sequence"/>
</dbReference>
<gene>
    <name evidence="6" type="ORF">SAMN04487928_13826</name>
</gene>
<evidence type="ECO:0000259" key="5">
    <source>
        <dbReference type="Pfam" id="PF13407"/>
    </source>
</evidence>
<dbReference type="EMBL" id="FOXO01000038">
    <property type="protein sequence ID" value="SFQ36558.1"/>
    <property type="molecule type" value="Genomic_DNA"/>
</dbReference>
<accession>A0A1I5XX83</accession>
<dbReference type="GO" id="GO:0030246">
    <property type="term" value="F:carbohydrate binding"/>
    <property type="evidence" value="ECO:0007669"/>
    <property type="project" value="UniProtKB-ARBA"/>
</dbReference>
<feature type="chain" id="PRO_5039673234" evidence="4">
    <location>
        <begin position="22"/>
        <end position="349"/>
    </location>
</feature>
<dbReference type="PROSITE" id="PS51257">
    <property type="entry name" value="PROKAR_LIPOPROTEIN"/>
    <property type="match status" value="1"/>
</dbReference>
<dbReference type="InterPro" id="IPR028082">
    <property type="entry name" value="Peripla_BP_I"/>
</dbReference>
<dbReference type="Gene3D" id="3.40.50.2300">
    <property type="match status" value="2"/>
</dbReference>
<dbReference type="OrthoDB" id="9769193at2"/>
<dbReference type="RefSeq" id="WP_074891569.1">
    <property type="nucleotide sequence ID" value="NZ_FOXO01000038.1"/>
</dbReference>
<organism evidence="6 7">
    <name type="scientific">Butyrivibrio proteoclasticus</name>
    <dbReference type="NCBI Taxonomy" id="43305"/>
    <lineage>
        <taxon>Bacteria</taxon>
        <taxon>Bacillati</taxon>
        <taxon>Bacillota</taxon>
        <taxon>Clostridia</taxon>
        <taxon>Lachnospirales</taxon>
        <taxon>Lachnospiraceae</taxon>
        <taxon>Butyrivibrio</taxon>
    </lineage>
</organism>
<dbReference type="AlphaFoldDB" id="A0A1I5XX83"/>
<evidence type="ECO:0000313" key="7">
    <source>
        <dbReference type="Proteomes" id="UP000182624"/>
    </source>
</evidence>
<evidence type="ECO:0000256" key="4">
    <source>
        <dbReference type="SAM" id="SignalP"/>
    </source>
</evidence>
<comment type="similarity">
    <text evidence="2">Belongs to the bacterial solute-binding protein 2 family.</text>
</comment>
<dbReference type="InterPro" id="IPR025997">
    <property type="entry name" value="SBP_2_dom"/>
</dbReference>
<evidence type="ECO:0000256" key="2">
    <source>
        <dbReference type="ARBA" id="ARBA00007639"/>
    </source>
</evidence>